<proteinExistence type="predicted"/>
<dbReference type="EMBL" id="CP144745">
    <property type="protein sequence ID" value="WVZ48682.1"/>
    <property type="molecule type" value="Genomic_DNA"/>
</dbReference>
<protein>
    <recommendedName>
        <fullName evidence="4">Aspartic peptidase DDI1-type domain-containing protein</fullName>
    </recommendedName>
</protein>
<feature type="region of interest" description="Disordered" evidence="1">
    <location>
        <begin position="336"/>
        <end position="391"/>
    </location>
</feature>
<keyword evidence="3" id="KW-1185">Reference proteome</keyword>
<feature type="compositionally biased region" description="Basic and acidic residues" evidence="1">
    <location>
        <begin position="375"/>
        <end position="391"/>
    </location>
</feature>
<dbReference type="PANTHER" id="PTHR33067">
    <property type="entry name" value="RNA-DIRECTED DNA POLYMERASE-RELATED"/>
    <property type="match status" value="1"/>
</dbReference>
<feature type="compositionally biased region" description="Polar residues" evidence="1">
    <location>
        <begin position="35"/>
        <end position="46"/>
    </location>
</feature>
<evidence type="ECO:0000256" key="1">
    <source>
        <dbReference type="SAM" id="MobiDB-lite"/>
    </source>
</evidence>
<gene>
    <name evidence="2" type="ORF">U9M48_000101</name>
</gene>
<evidence type="ECO:0000313" key="3">
    <source>
        <dbReference type="Proteomes" id="UP001341281"/>
    </source>
</evidence>
<dbReference type="InterPro" id="IPR021109">
    <property type="entry name" value="Peptidase_aspartic_dom_sf"/>
</dbReference>
<dbReference type="PANTHER" id="PTHR33067:SF32">
    <property type="entry name" value="ASPARTIC PEPTIDASE DDI1-TYPE DOMAIN-CONTAINING PROTEIN"/>
    <property type="match status" value="1"/>
</dbReference>
<organism evidence="2 3">
    <name type="scientific">Paspalum notatum var. saurae</name>
    <dbReference type="NCBI Taxonomy" id="547442"/>
    <lineage>
        <taxon>Eukaryota</taxon>
        <taxon>Viridiplantae</taxon>
        <taxon>Streptophyta</taxon>
        <taxon>Embryophyta</taxon>
        <taxon>Tracheophyta</taxon>
        <taxon>Spermatophyta</taxon>
        <taxon>Magnoliopsida</taxon>
        <taxon>Liliopsida</taxon>
        <taxon>Poales</taxon>
        <taxon>Poaceae</taxon>
        <taxon>PACMAD clade</taxon>
        <taxon>Panicoideae</taxon>
        <taxon>Andropogonodae</taxon>
        <taxon>Paspaleae</taxon>
        <taxon>Paspalinae</taxon>
        <taxon>Paspalum</taxon>
    </lineage>
</organism>
<reference evidence="2 3" key="1">
    <citation type="submission" date="2024-02" db="EMBL/GenBank/DDBJ databases">
        <title>High-quality chromosome-scale genome assembly of Pensacola bahiagrass (Paspalum notatum Flugge var. saurae).</title>
        <authorList>
            <person name="Vega J.M."/>
            <person name="Podio M."/>
            <person name="Orjuela J."/>
            <person name="Siena L.A."/>
            <person name="Pessino S.C."/>
            <person name="Combes M.C."/>
            <person name="Mariac C."/>
            <person name="Albertini E."/>
            <person name="Pupilli F."/>
            <person name="Ortiz J.P.A."/>
            <person name="Leblanc O."/>
        </authorList>
    </citation>
    <scope>NUCLEOTIDE SEQUENCE [LARGE SCALE GENOMIC DNA]</scope>
    <source>
        <strain evidence="2">R1</strain>
        <tissue evidence="2">Leaf</tissue>
    </source>
</reference>
<feature type="region of interest" description="Disordered" evidence="1">
    <location>
        <begin position="23"/>
        <end position="77"/>
    </location>
</feature>
<sequence length="391" mass="43590">MGLVLNQVGIHDPTYLSLVKLPGQPESPPKEHINVVTTRGGWSTQDPPHPKTAGKEQGKQAVPEVEEEEDREPQLVKEAPKSAPHEFYDTIVIPFPQRQKKASVDDQFGKFVEIIKQLYVNVPLIDGMQVPTYANYLKEILNNKKLLPSTEVVHLTEECSAAILNQPLEKKQDPRKPYISCSIGTQNFDQALCDLGASVSIMPKVVFDKLTHAILAPTAMCLQLADQSMDYMVLDMEIDSMTPLILGRPFLGTAKATIDVGVGQVHFNINGRREMFAFKPKVEQCQQVKSCKIKCQAPREMPREKIELSPSKSKVDSLILAMEKILLDGEARKSKADRKVESLRRASMAKPLTKEAGGKTPVAKVTVTTTNTSKEWQKIEEDKPKAKLEKK</sequence>
<evidence type="ECO:0008006" key="4">
    <source>
        <dbReference type="Google" id="ProtNLM"/>
    </source>
</evidence>
<feature type="compositionally biased region" description="Low complexity" evidence="1">
    <location>
        <begin position="359"/>
        <end position="374"/>
    </location>
</feature>
<dbReference type="Gene3D" id="2.40.70.10">
    <property type="entry name" value="Acid Proteases"/>
    <property type="match status" value="1"/>
</dbReference>
<name>A0AAQ3PKU2_PASNO</name>
<accession>A0AAQ3PKU2</accession>
<evidence type="ECO:0000313" key="2">
    <source>
        <dbReference type="EMBL" id="WVZ48682.1"/>
    </source>
</evidence>
<dbReference type="Proteomes" id="UP001341281">
    <property type="component" value="Chromosome 01"/>
</dbReference>
<dbReference type="AlphaFoldDB" id="A0AAQ3PKU2"/>